<protein>
    <submittedName>
        <fullName evidence="6">ABC transporter substrate-binding protein</fullName>
    </submittedName>
</protein>
<evidence type="ECO:0000313" key="7">
    <source>
        <dbReference type="Proteomes" id="UP000752012"/>
    </source>
</evidence>
<dbReference type="Pfam" id="PF13379">
    <property type="entry name" value="NMT1_2"/>
    <property type="match status" value="1"/>
</dbReference>
<organism evidence="6 7">
    <name type="scientific">Alkalicoccus luteus</name>
    <dbReference type="NCBI Taxonomy" id="1237094"/>
    <lineage>
        <taxon>Bacteria</taxon>
        <taxon>Bacillati</taxon>
        <taxon>Bacillota</taxon>
        <taxon>Bacilli</taxon>
        <taxon>Bacillales</taxon>
        <taxon>Bacillaceae</taxon>
        <taxon>Alkalicoccus</taxon>
    </lineage>
</organism>
<accession>A0A969PV42</accession>
<evidence type="ECO:0000256" key="5">
    <source>
        <dbReference type="ARBA" id="ARBA00023136"/>
    </source>
</evidence>
<dbReference type="RefSeq" id="WP_168004496.1">
    <property type="nucleotide sequence ID" value="NZ_JAATHJ010000001.1"/>
</dbReference>
<dbReference type="SUPFAM" id="SSF53850">
    <property type="entry name" value="Periplasmic binding protein-like II"/>
    <property type="match status" value="1"/>
</dbReference>
<evidence type="ECO:0000256" key="2">
    <source>
        <dbReference type="ARBA" id="ARBA00022448"/>
    </source>
</evidence>
<proteinExistence type="predicted"/>
<keyword evidence="4" id="KW-0997">Cell inner membrane</keyword>
<dbReference type="GO" id="GO:0005886">
    <property type="term" value="C:plasma membrane"/>
    <property type="evidence" value="ECO:0007669"/>
    <property type="project" value="UniProtKB-SubCell"/>
</dbReference>
<keyword evidence="7" id="KW-1185">Reference proteome</keyword>
<reference evidence="6 7" key="1">
    <citation type="submission" date="2020-03" db="EMBL/GenBank/DDBJ databases">
        <title>Assessment of the enzymatic potential of alkaline-tolerant lipase obtained from Bacillus luteus H11 (technogenic soil) for the bioremediation of saline soils contaminated with petroleum substances.</title>
        <authorList>
            <person name="Kalwasinska A."/>
        </authorList>
    </citation>
    <scope>NUCLEOTIDE SEQUENCE [LARGE SCALE GENOMIC DNA]</scope>
    <source>
        <strain evidence="6 7">H11</strain>
    </source>
</reference>
<keyword evidence="5" id="KW-0472">Membrane</keyword>
<name>A0A969PV42_9BACI</name>
<comment type="caution">
    <text evidence="6">The sequence shown here is derived from an EMBL/GenBank/DDBJ whole genome shotgun (WGS) entry which is preliminary data.</text>
</comment>
<keyword evidence="3" id="KW-1003">Cell membrane</keyword>
<gene>
    <name evidence="6" type="ORF">HCN83_01350</name>
</gene>
<evidence type="ECO:0000313" key="6">
    <source>
        <dbReference type="EMBL" id="NJP36227.1"/>
    </source>
</evidence>
<evidence type="ECO:0000256" key="3">
    <source>
        <dbReference type="ARBA" id="ARBA00022475"/>
    </source>
</evidence>
<sequence>MKRRKQFFMSWGLVSSLIITGCAQPGGGQTAEGEQVIRIGHLPITHAAPAYFLDHYQDELLDGVEVELIRFSSWIELMDALNAGRIDGASVLFELAIKARERGIGIEAVALGHREGNPIIVDPEVDRVEDLEGTTVAIPHTLSAHNLLLDEMLQRAGMEYGDVNVVEMPPPEMPAALSEGRVSSYIVAEPFGALGVQNEVGEVLYQSNDFCPDNCLCCALVLREDFMDEFPDAADEFMQGYFAASERAGENSEESRAVHASYLPVEESALELSLEWISYSNLDIEEEEFDYLRRKLVEMQLVDQPPRYEELVNRTYLEGRES</sequence>
<dbReference type="PANTHER" id="PTHR30024">
    <property type="entry name" value="ALIPHATIC SULFONATES-BINDING PROTEIN-RELATED"/>
    <property type="match status" value="1"/>
</dbReference>
<dbReference type="InterPro" id="IPR044527">
    <property type="entry name" value="NrtA/CpmA_ABC-bd_dom"/>
</dbReference>
<dbReference type="EMBL" id="JAATHJ010000001">
    <property type="protein sequence ID" value="NJP36227.1"/>
    <property type="molecule type" value="Genomic_DNA"/>
</dbReference>
<dbReference type="Gene3D" id="3.40.190.10">
    <property type="entry name" value="Periplasmic binding protein-like II"/>
    <property type="match status" value="2"/>
</dbReference>
<dbReference type="PROSITE" id="PS51257">
    <property type="entry name" value="PROKAR_LIPOPROTEIN"/>
    <property type="match status" value="1"/>
</dbReference>
<dbReference type="AlphaFoldDB" id="A0A969PV42"/>
<keyword evidence="2" id="KW-0813">Transport</keyword>
<evidence type="ECO:0000256" key="4">
    <source>
        <dbReference type="ARBA" id="ARBA00022519"/>
    </source>
</evidence>
<dbReference type="PANTHER" id="PTHR30024:SF43">
    <property type="entry name" value="BLL4572 PROTEIN"/>
    <property type="match status" value="1"/>
</dbReference>
<evidence type="ECO:0000256" key="1">
    <source>
        <dbReference type="ARBA" id="ARBA00004533"/>
    </source>
</evidence>
<dbReference type="CDD" id="cd13553">
    <property type="entry name" value="PBP2_NrtA_CpmA_like"/>
    <property type="match status" value="1"/>
</dbReference>
<comment type="subcellular location">
    <subcellularLocation>
        <location evidence="1">Cell inner membrane</location>
    </subcellularLocation>
</comment>
<dbReference type="Proteomes" id="UP000752012">
    <property type="component" value="Unassembled WGS sequence"/>
</dbReference>